<keyword evidence="1" id="KW-0813">Transport</keyword>
<dbReference type="SUPFAM" id="SSF47090">
    <property type="entry name" value="PGBD-like"/>
    <property type="match status" value="1"/>
</dbReference>
<comment type="caution">
    <text evidence="5">The sequence shown here is derived from an EMBL/GenBank/DDBJ whole genome shotgun (WGS) entry which is preliminary data.</text>
</comment>
<dbReference type="InterPro" id="IPR002477">
    <property type="entry name" value="Peptidoglycan-bd-like"/>
</dbReference>
<dbReference type="Proteomes" id="UP000638353">
    <property type="component" value="Unassembled WGS sequence"/>
</dbReference>
<dbReference type="GO" id="GO:0060003">
    <property type="term" value="P:copper ion export"/>
    <property type="evidence" value="ECO:0007669"/>
    <property type="project" value="TreeGrafter"/>
</dbReference>
<dbReference type="AlphaFoldDB" id="A0A918X223"/>
<evidence type="ECO:0000313" key="5">
    <source>
        <dbReference type="EMBL" id="GHD04728.1"/>
    </source>
</evidence>
<dbReference type="EMBL" id="BMVC01000011">
    <property type="protein sequence ID" value="GHD04728.1"/>
    <property type="molecule type" value="Genomic_DNA"/>
</dbReference>
<proteinExistence type="predicted"/>
<dbReference type="InterPro" id="IPR036365">
    <property type="entry name" value="PGBD-like_sf"/>
</dbReference>
<dbReference type="Pfam" id="PF01471">
    <property type="entry name" value="PG_binding_1"/>
    <property type="match status" value="1"/>
</dbReference>
<feature type="region of interest" description="Disordered" evidence="2">
    <location>
        <begin position="34"/>
        <end position="64"/>
    </location>
</feature>
<gene>
    <name evidence="5" type="ORF">GCM10010334_54110</name>
</gene>
<reference evidence="5" key="1">
    <citation type="journal article" date="2014" name="Int. J. Syst. Evol. Microbiol.">
        <title>Complete genome sequence of Corynebacterium casei LMG S-19264T (=DSM 44701T), isolated from a smear-ripened cheese.</title>
        <authorList>
            <consortium name="US DOE Joint Genome Institute (JGI-PGF)"/>
            <person name="Walter F."/>
            <person name="Albersmeier A."/>
            <person name="Kalinowski J."/>
            <person name="Ruckert C."/>
        </authorList>
    </citation>
    <scope>NUCLEOTIDE SEQUENCE</scope>
    <source>
        <strain evidence="5">JCM 4637</strain>
    </source>
</reference>
<keyword evidence="3" id="KW-0732">Signal</keyword>
<evidence type="ECO:0000259" key="4">
    <source>
        <dbReference type="Pfam" id="PF01471"/>
    </source>
</evidence>
<dbReference type="RefSeq" id="WP_229898234.1">
    <property type="nucleotide sequence ID" value="NZ_BMVC01000011.1"/>
</dbReference>
<feature type="region of interest" description="Disordered" evidence="2">
    <location>
        <begin position="238"/>
        <end position="268"/>
    </location>
</feature>
<dbReference type="InterPro" id="IPR051909">
    <property type="entry name" value="MFP_Cation_Efflux"/>
</dbReference>
<organism evidence="5 6">
    <name type="scientific">Streptomyces finlayi</name>
    <dbReference type="NCBI Taxonomy" id="67296"/>
    <lineage>
        <taxon>Bacteria</taxon>
        <taxon>Bacillati</taxon>
        <taxon>Actinomycetota</taxon>
        <taxon>Actinomycetes</taxon>
        <taxon>Kitasatosporales</taxon>
        <taxon>Streptomycetaceae</taxon>
        <taxon>Streptomyces</taxon>
    </lineage>
</organism>
<name>A0A918X223_9ACTN</name>
<protein>
    <submittedName>
        <fullName evidence="5">Peptidoglycan-binding protein</fullName>
    </submittedName>
</protein>
<dbReference type="PANTHER" id="PTHR30097:SF4">
    <property type="entry name" value="SLR6042 PROTEIN"/>
    <property type="match status" value="1"/>
</dbReference>
<feature type="domain" description="Peptidoglycan binding-like" evidence="4">
    <location>
        <begin position="127"/>
        <end position="177"/>
    </location>
</feature>
<dbReference type="PANTHER" id="PTHR30097">
    <property type="entry name" value="CATION EFFLUX SYSTEM PROTEIN CUSB"/>
    <property type="match status" value="1"/>
</dbReference>
<evidence type="ECO:0000313" key="6">
    <source>
        <dbReference type="Proteomes" id="UP000638353"/>
    </source>
</evidence>
<feature type="signal peptide" evidence="3">
    <location>
        <begin position="1"/>
        <end position="21"/>
    </location>
</feature>
<evidence type="ECO:0000256" key="2">
    <source>
        <dbReference type="SAM" id="MobiDB-lite"/>
    </source>
</evidence>
<evidence type="ECO:0000256" key="1">
    <source>
        <dbReference type="ARBA" id="ARBA00022448"/>
    </source>
</evidence>
<dbReference type="Gene3D" id="1.10.101.10">
    <property type="entry name" value="PGBD-like superfamily/PGBD"/>
    <property type="match status" value="1"/>
</dbReference>
<feature type="chain" id="PRO_5037793226" evidence="3">
    <location>
        <begin position="22"/>
        <end position="363"/>
    </location>
</feature>
<dbReference type="GO" id="GO:0030313">
    <property type="term" value="C:cell envelope"/>
    <property type="evidence" value="ECO:0007669"/>
    <property type="project" value="TreeGrafter"/>
</dbReference>
<dbReference type="InterPro" id="IPR036366">
    <property type="entry name" value="PGBDSf"/>
</dbReference>
<sequence>MTRKSLGFALAFLLVAGGGTAAVTVLGDREADAAGQEESAGLPPATASVERGSLSTSSQTHGTIGYDGERKINASASASASGVLTSLPATGSTISRDGILYQVNGSPVRLLYGKEPMYRDLKQGDKGRDVRQLKANLQAMGYGAALTVDEKFTPGTTEAVKRWQRKHGVRQTGRVGAGDIAFAPGALRVKSAAAGLGDPLAPGGHVLTTTGSDRIVTIKLDVAKAGGVKEGARVTVELPGGGTAEGRIRSVGTTVDPPKDPQGQEPDAKPKITVTVAFDDPDKAKGLDQAPVTVRIVGETKKSVLTVPVNALLALPDGGFGVQVVENGKVRQVKVTLGLFGGGRVEVTGGDLTEGAKVGVPRI</sequence>
<feature type="compositionally biased region" description="Polar residues" evidence="2">
    <location>
        <begin position="53"/>
        <end position="62"/>
    </location>
</feature>
<dbReference type="GO" id="GO:0015679">
    <property type="term" value="P:plasma membrane copper ion transport"/>
    <property type="evidence" value="ECO:0007669"/>
    <property type="project" value="TreeGrafter"/>
</dbReference>
<accession>A0A918X223</accession>
<evidence type="ECO:0000256" key="3">
    <source>
        <dbReference type="SAM" id="SignalP"/>
    </source>
</evidence>
<reference evidence="5" key="2">
    <citation type="submission" date="2020-09" db="EMBL/GenBank/DDBJ databases">
        <authorList>
            <person name="Sun Q."/>
            <person name="Ohkuma M."/>
        </authorList>
    </citation>
    <scope>NUCLEOTIDE SEQUENCE</scope>
    <source>
        <strain evidence="5">JCM 4637</strain>
    </source>
</reference>
<dbReference type="Gene3D" id="2.40.420.20">
    <property type="match status" value="1"/>
</dbReference>